<dbReference type="PANTHER" id="PTHR10336:SF82">
    <property type="entry name" value="PHOSPHOINOSITIDE PHOSPHOLIPASE C"/>
    <property type="match status" value="1"/>
</dbReference>
<dbReference type="SMART" id="SM00148">
    <property type="entry name" value="PLCXc"/>
    <property type="match status" value="1"/>
</dbReference>
<evidence type="ECO:0000313" key="5">
    <source>
        <dbReference type="Proteomes" id="UP001168146"/>
    </source>
</evidence>
<dbReference type="InterPro" id="IPR001192">
    <property type="entry name" value="PI-PLC_fam"/>
</dbReference>
<dbReference type="GO" id="GO:0051209">
    <property type="term" value="P:release of sequestered calcium ion into cytosol"/>
    <property type="evidence" value="ECO:0007669"/>
    <property type="project" value="TreeGrafter"/>
</dbReference>
<dbReference type="PROSITE" id="PS50007">
    <property type="entry name" value="PIPLC_X_DOMAIN"/>
    <property type="match status" value="1"/>
</dbReference>
<dbReference type="Pfam" id="PF00388">
    <property type="entry name" value="PI-PLC-X"/>
    <property type="match status" value="1"/>
</dbReference>
<dbReference type="PANTHER" id="PTHR10336">
    <property type="entry name" value="PHOSPHOINOSITIDE-SPECIFIC PHOSPHOLIPASE C FAMILY PROTEIN"/>
    <property type="match status" value="1"/>
</dbReference>
<dbReference type="Proteomes" id="UP001168146">
    <property type="component" value="Unassembled WGS sequence"/>
</dbReference>
<gene>
    <name evidence="4" type="primary">PLCB4</name>
    <name evidence="4" type="ORF">LTR82_013504</name>
</gene>
<proteinExistence type="predicted"/>
<comment type="caution">
    <text evidence="4">The sequence shown here is derived from an EMBL/GenBank/DDBJ whole genome shotgun (WGS) entry which is preliminary data.</text>
</comment>
<feature type="compositionally biased region" description="Basic and acidic residues" evidence="2">
    <location>
        <begin position="135"/>
        <end position="147"/>
    </location>
</feature>
<organism evidence="4 5">
    <name type="scientific">Friedmanniomyces endolithicus</name>
    <dbReference type="NCBI Taxonomy" id="329885"/>
    <lineage>
        <taxon>Eukaryota</taxon>
        <taxon>Fungi</taxon>
        <taxon>Dikarya</taxon>
        <taxon>Ascomycota</taxon>
        <taxon>Pezizomycotina</taxon>
        <taxon>Dothideomycetes</taxon>
        <taxon>Dothideomycetidae</taxon>
        <taxon>Mycosphaerellales</taxon>
        <taxon>Teratosphaeriaceae</taxon>
        <taxon>Friedmanniomyces</taxon>
    </lineage>
</organism>
<dbReference type="GO" id="GO:0016042">
    <property type="term" value="P:lipid catabolic process"/>
    <property type="evidence" value="ECO:0007669"/>
    <property type="project" value="UniProtKB-KW"/>
</dbReference>
<dbReference type="PRINTS" id="PR00390">
    <property type="entry name" value="PHPHLIPASEC"/>
</dbReference>
<keyword evidence="1" id="KW-0442">Lipid degradation</keyword>
<protein>
    <recommendedName>
        <fullName evidence="1">Phosphoinositide phospholipase C</fullName>
        <ecNumber evidence="1">3.1.4.11</ecNumber>
    </recommendedName>
</protein>
<dbReference type="InterPro" id="IPR017946">
    <property type="entry name" value="PLC-like_Pdiesterase_TIM-brl"/>
</dbReference>
<dbReference type="EC" id="3.1.4.11" evidence="1"/>
<keyword evidence="1" id="KW-0443">Lipid metabolism</keyword>
<dbReference type="SUPFAM" id="SSF51695">
    <property type="entry name" value="PLC-like phosphodiesterases"/>
    <property type="match status" value="1"/>
</dbReference>
<evidence type="ECO:0000256" key="2">
    <source>
        <dbReference type="SAM" id="MobiDB-lite"/>
    </source>
</evidence>
<name>A0AAN6FBD9_9PEZI</name>
<comment type="catalytic activity">
    <reaction evidence="1">
        <text>a 1,2-diacyl-sn-glycero-3-phospho-(1D-myo-inositol-4,5-bisphosphate) + H2O = 1D-myo-inositol 1,4,5-trisphosphate + a 1,2-diacyl-sn-glycerol + H(+)</text>
        <dbReference type="Rhea" id="RHEA:33179"/>
        <dbReference type="ChEBI" id="CHEBI:15377"/>
        <dbReference type="ChEBI" id="CHEBI:15378"/>
        <dbReference type="ChEBI" id="CHEBI:17815"/>
        <dbReference type="ChEBI" id="CHEBI:58456"/>
        <dbReference type="ChEBI" id="CHEBI:203600"/>
        <dbReference type="EC" id="3.1.4.11"/>
    </reaction>
</comment>
<evidence type="ECO:0000313" key="4">
    <source>
        <dbReference type="EMBL" id="KAK0313270.1"/>
    </source>
</evidence>
<feature type="domain" description="Phosphatidylinositol-specific phospholipase C X" evidence="3">
    <location>
        <begin position="51"/>
        <end position="166"/>
    </location>
</feature>
<dbReference type="AlphaFoldDB" id="A0AAN6FBD9"/>
<reference evidence="4" key="1">
    <citation type="submission" date="2021-12" db="EMBL/GenBank/DDBJ databases">
        <title>Black yeast isolated from Biological Soil Crust.</title>
        <authorList>
            <person name="Kurbessoian T."/>
        </authorList>
    </citation>
    <scope>NUCLEOTIDE SEQUENCE</scope>
    <source>
        <strain evidence="4">CCFEE 5208</strain>
    </source>
</reference>
<dbReference type="EMBL" id="JASUXU010000060">
    <property type="protein sequence ID" value="KAK0313270.1"/>
    <property type="molecule type" value="Genomic_DNA"/>
</dbReference>
<dbReference type="Gene3D" id="3.20.20.190">
    <property type="entry name" value="Phosphatidylinositol (PI) phosphodiesterase"/>
    <property type="match status" value="1"/>
</dbReference>
<evidence type="ECO:0000256" key="1">
    <source>
        <dbReference type="RuleBase" id="RU361133"/>
    </source>
</evidence>
<dbReference type="GO" id="GO:0004435">
    <property type="term" value="F:phosphatidylinositol-4,5-bisphosphate phospholipase C activity"/>
    <property type="evidence" value="ECO:0007669"/>
    <property type="project" value="UniProtKB-EC"/>
</dbReference>
<feature type="region of interest" description="Disordered" evidence="2">
    <location>
        <begin position="135"/>
        <end position="172"/>
    </location>
</feature>
<dbReference type="GO" id="GO:0048015">
    <property type="term" value="P:phosphatidylinositol-mediated signaling"/>
    <property type="evidence" value="ECO:0007669"/>
    <property type="project" value="TreeGrafter"/>
</dbReference>
<dbReference type="InterPro" id="IPR000909">
    <property type="entry name" value="PLipase_C_PInositol-sp_X_dom"/>
</dbReference>
<sequence>MATPTNQTLGPSVITHAKQAFEEQGPSAEGLDVFMKRLADPGSSEAVPIELNKSHPISHYFISSSHNTYLSGNQLWSKSSVEAYKNVLERGCRCIEIDVWDGEGSGAAHSPENENGEKHQGLVTKGLHKLRLMKKKVETENETKRSDPPAGDSMIMPAPWRTNSGRVEPRVL</sequence>
<evidence type="ECO:0000259" key="3">
    <source>
        <dbReference type="SMART" id="SM00148"/>
    </source>
</evidence>
<keyword evidence="1 4" id="KW-0378">Hydrolase</keyword>
<accession>A0AAN6FBD9</accession>